<feature type="binding site" evidence="9">
    <location>
        <position position="281"/>
    </location>
    <ligand>
        <name>K(+)</name>
        <dbReference type="ChEBI" id="CHEBI:29103"/>
    </ligand>
</feature>
<evidence type="ECO:0000256" key="1">
    <source>
        <dbReference type="ARBA" id="ARBA00022679"/>
    </source>
</evidence>
<dbReference type="AlphaFoldDB" id="A0A7Y0HCU2"/>
<organism evidence="11 12">
    <name type="scientific">Pacificispira spongiicola</name>
    <dbReference type="NCBI Taxonomy" id="2729598"/>
    <lineage>
        <taxon>Bacteria</taxon>
        <taxon>Pseudomonadati</taxon>
        <taxon>Pseudomonadota</taxon>
        <taxon>Alphaproteobacteria</taxon>
        <taxon>Rhodospirillales</taxon>
        <taxon>Rhodospirillaceae</taxon>
        <taxon>Pacificispira</taxon>
    </lineage>
</organism>
<dbReference type="HAMAP" id="MF_01987">
    <property type="entry name" value="Ribokinase"/>
    <property type="match status" value="1"/>
</dbReference>
<dbReference type="InterPro" id="IPR011877">
    <property type="entry name" value="Ribokinase"/>
</dbReference>
<feature type="active site" description="Proton acceptor" evidence="9">
    <location>
        <position position="248"/>
    </location>
</feature>
<keyword evidence="6 9" id="KW-0460">Magnesium</keyword>
<reference evidence="11 12" key="1">
    <citation type="submission" date="2020-04" db="EMBL/GenBank/DDBJ databases">
        <title>Rhodospirillaceae bacterium KN72 isolated from deep sea.</title>
        <authorList>
            <person name="Zhang D.-C."/>
        </authorList>
    </citation>
    <scope>NUCLEOTIDE SEQUENCE [LARGE SCALE GENOMIC DNA]</scope>
    <source>
        <strain evidence="11 12">KN72</strain>
    </source>
</reference>
<comment type="catalytic activity">
    <reaction evidence="9">
        <text>D-ribose + ATP = D-ribose 5-phosphate + ADP + H(+)</text>
        <dbReference type="Rhea" id="RHEA:13697"/>
        <dbReference type="ChEBI" id="CHEBI:15378"/>
        <dbReference type="ChEBI" id="CHEBI:30616"/>
        <dbReference type="ChEBI" id="CHEBI:47013"/>
        <dbReference type="ChEBI" id="CHEBI:78346"/>
        <dbReference type="ChEBI" id="CHEBI:456216"/>
        <dbReference type="EC" id="2.7.1.15"/>
    </reaction>
</comment>
<dbReference type="InterPro" id="IPR002139">
    <property type="entry name" value="Ribo/fructo_kinase"/>
</dbReference>
<evidence type="ECO:0000256" key="6">
    <source>
        <dbReference type="ARBA" id="ARBA00022842"/>
    </source>
</evidence>
<comment type="similarity">
    <text evidence="9">Belongs to the carbohydrate kinase PfkB family. Ribokinase subfamily.</text>
</comment>
<dbReference type="GO" id="GO:0019303">
    <property type="term" value="P:D-ribose catabolic process"/>
    <property type="evidence" value="ECO:0007669"/>
    <property type="project" value="UniProtKB-UniRule"/>
</dbReference>
<evidence type="ECO:0000256" key="7">
    <source>
        <dbReference type="ARBA" id="ARBA00022958"/>
    </source>
</evidence>
<feature type="binding site" evidence="9">
    <location>
        <position position="242"/>
    </location>
    <ligand>
        <name>K(+)</name>
        <dbReference type="ChEBI" id="CHEBI:29103"/>
    </ligand>
</feature>
<feature type="binding site" evidence="9">
    <location>
        <begin position="37"/>
        <end position="41"/>
    </location>
    <ligand>
        <name>substrate</name>
    </ligand>
</feature>
<keyword evidence="9" id="KW-0963">Cytoplasm</keyword>
<comment type="activity regulation">
    <text evidence="9">Activated by a monovalent cation that binds near, but not in, the active site. The most likely occupant of the site in vivo is potassium. Ion binding induces a conformational change that may alter substrate affinity.</text>
</comment>
<feature type="binding site" evidence="9">
    <location>
        <begin position="216"/>
        <end position="221"/>
    </location>
    <ligand>
        <name>ATP</name>
        <dbReference type="ChEBI" id="CHEBI:30616"/>
    </ligand>
</feature>
<protein>
    <recommendedName>
        <fullName evidence="9">Ribokinase</fullName>
        <shortName evidence="9">RK</shortName>
        <ecNumber evidence="9">2.7.1.15</ecNumber>
    </recommendedName>
</protein>
<feature type="domain" description="Carbohydrate kinase PfkB" evidence="10">
    <location>
        <begin position="2"/>
        <end position="290"/>
    </location>
</feature>
<feature type="binding site" evidence="9">
    <location>
        <position position="244"/>
    </location>
    <ligand>
        <name>K(+)</name>
        <dbReference type="ChEBI" id="CHEBI:29103"/>
    </ligand>
</feature>
<dbReference type="EMBL" id="JABBNT010000001">
    <property type="protein sequence ID" value="NMM42965.1"/>
    <property type="molecule type" value="Genomic_DNA"/>
</dbReference>
<feature type="binding site" evidence="9">
    <location>
        <position position="136"/>
    </location>
    <ligand>
        <name>substrate</name>
    </ligand>
</feature>
<dbReference type="GO" id="GO:0005829">
    <property type="term" value="C:cytosol"/>
    <property type="evidence" value="ECO:0007669"/>
    <property type="project" value="TreeGrafter"/>
</dbReference>
<dbReference type="Gene3D" id="3.40.1190.20">
    <property type="match status" value="1"/>
</dbReference>
<feature type="binding site" evidence="9">
    <location>
        <position position="248"/>
    </location>
    <ligand>
        <name>substrate</name>
    </ligand>
</feature>
<dbReference type="Pfam" id="PF00294">
    <property type="entry name" value="PfkB"/>
    <property type="match status" value="1"/>
</dbReference>
<comment type="subcellular location">
    <subcellularLocation>
        <location evidence="9">Cytoplasm</location>
    </subcellularLocation>
</comment>
<comment type="pathway">
    <text evidence="9">Carbohydrate metabolism; D-ribose degradation; D-ribose 5-phosphate from beta-D-ribopyranose: step 2/2.</text>
</comment>
<comment type="subunit">
    <text evidence="9">Homodimer.</text>
</comment>
<dbReference type="PANTHER" id="PTHR10584:SF166">
    <property type="entry name" value="RIBOKINASE"/>
    <property type="match status" value="1"/>
</dbReference>
<feature type="binding site" evidence="9">
    <location>
        <begin position="247"/>
        <end position="248"/>
    </location>
    <ligand>
        <name>ATP</name>
        <dbReference type="ChEBI" id="CHEBI:30616"/>
    </ligand>
</feature>
<gene>
    <name evidence="9" type="primary">rbsK</name>
    <name evidence="11" type="ORF">HH303_00645</name>
</gene>
<evidence type="ECO:0000256" key="2">
    <source>
        <dbReference type="ARBA" id="ARBA00022723"/>
    </source>
</evidence>
<dbReference type="EC" id="2.7.1.15" evidence="9"/>
<comment type="function">
    <text evidence="9">Catalyzes the phosphorylation of ribose at O-5 in a reaction requiring ATP and magnesium. The resulting D-ribose-5-phosphate can then be used either for sythesis of nucleotides, histidine, and tryptophan, or as a component of the pentose phosphate pathway.</text>
</comment>
<dbReference type="GO" id="GO:0046872">
    <property type="term" value="F:metal ion binding"/>
    <property type="evidence" value="ECO:0007669"/>
    <property type="project" value="UniProtKB-KW"/>
</dbReference>
<evidence type="ECO:0000313" key="11">
    <source>
        <dbReference type="EMBL" id="NMM42965.1"/>
    </source>
</evidence>
<accession>A0A7Y0HCU2</accession>
<dbReference type="PRINTS" id="PR00990">
    <property type="entry name" value="RIBOKINASE"/>
</dbReference>
<dbReference type="RefSeq" id="WP_169623277.1">
    <property type="nucleotide sequence ID" value="NZ_JABBNT010000001.1"/>
</dbReference>
<dbReference type="Proteomes" id="UP000539372">
    <property type="component" value="Unassembled WGS sequence"/>
</dbReference>
<feature type="binding site" evidence="9">
    <location>
        <position position="283"/>
    </location>
    <ligand>
        <name>K(+)</name>
        <dbReference type="ChEBI" id="CHEBI:29103"/>
    </ligand>
</feature>
<evidence type="ECO:0000256" key="8">
    <source>
        <dbReference type="ARBA" id="ARBA00023277"/>
    </source>
</evidence>
<sequence>MIVVFGSVNIDIEMRVARLPRPGEVLLSNDYLIVPGGKGANQAMAATRAGAQVRLFATVGDDQFASFALDLLNEEGIDVTGVVEAKDSRTGCATIWVDESGENSILVGAGANLAAKASQVPDSALTKDTVLLVQMEVQPAENWALVKRAKQRGARIIVNVAPAGMVPEEVLRAADFLVVNELEGQTVAHEVGLDVEQATRVPRALASRYGLTCILTLGGAGLLCFSPDGGWSVPSMPISAVDTTAAGDALVGNFAAALDAGLPIEEALRWGSVAAGLSCMREGAQTAMPTEDEIRANLDRLPPTRKLA</sequence>
<evidence type="ECO:0000256" key="5">
    <source>
        <dbReference type="ARBA" id="ARBA00022840"/>
    </source>
</evidence>
<keyword evidence="3 9" id="KW-0547">Nucleotide-binding</keyword>
<evidence type="ECO:0000256" key="9">
    <source>
        <dbReference type="HAMAP-Rule" id="MF_01987"/>
    </source>
</evidence>
<comment type="caution">
    <text evidence="9">Lacks conserved residue(s) required for the propagation of feature annotation.</text>
</comment>
<dbReference type="InterPro" id="IPR029056">
    <property type="entry name" value="Ribokinase-like"/>
</dbReference>
<keyword evidence="8 9" id="KW-0119">Carbohydrate metabolism</keyword>
<keyword evidence="7 9" id="KW-0630">Potassium</keyword>
<dbReference type="UniPathway" id="UPA00916">
    <property type="reaction ID" value="UER00889"/>
</dbReference>
<dbReference type="PANTHER" id="PTHR10584">
    <property type="entry name" value="SUGAR KINASE"/>
    <property type="match status" value="1"/>
</dbReference>
<proteinExistence type="inferred from homology"/>
<dbReference type="CDD" id="cd01174">
    <property type="entry name" value="ribokinase"/>
    <property type="match status" value="1"/>
</dbReference>
<dbReference type="GO" id="GO:0005524">
    <property type="term" value="F:ATP binding"/>
    <property type="evidence" value="ECO:0007669"/>
    <property type="project" value="UniProtKB-UniRule"/>
</dbReference>
<feature type="binding site" evidence="9">
    <location>
        <position position="278"/>
    </location>
    <ligand>
        <name>K(+)</name>
        <dbReference type="ChEBI" id="CHEBI:29103"/>
    </ligand>
</feature>
<name>A0A7Y0HCU2_9PROT</name>
<comment type="caution">
    <text evidence="11">The sequence shown here is derived from an EMBL/GenBank/DDBJ whole genome shotgun (WGS) entry which is preliminary data.</text>
</comment>
<evidence type="ECO:0000256" key="3">
    <source>
        <dbReference type="ARBA" id="ARBA00022741"/>
    </source>
</evidence>
<comment type="cofactor">
    <cofactor evidence="9">
        <name>Mg(2+)</name>
        <dbReference type="ChEBI" id="CHEBI:18420"/>
    </cofactor>
    <text evidence="9">Requires a divalent cation, most likely magnesium in vivo, as an electrophilic catalyst to aid phosphoryl group transfer. It is the chelate of the metal and the nucleotide that is the actual substrate.</text>
</comment>
<evidence type="ECO:0000256" key="4">
    <source>
        <dbReference type="ARBA" id="ARBA00022777"/>
    </source>
</evidence>
<dbReference type="InterPro" id="IPR011611">
    <property type="entry name" value="PfkB_dom"/>
</dbReference>
<evidence type="ECO:0000313" key="12">
    <source>
        <dbReference type="Proteomes" id="UP000539372"/>
    </source>
</evidence>
<feature type="binding site" evidence="9">
    <location>
        <position position="180"/>
    </location>
    <ligand>
        <name>ATP</name>
        <dbReference type="ChEBI" id="CHEBI:30616"/>
    </ligand>
</feature>
<keyword evidence="5 9" id="KW-0067">ATP-binding</keyword>
<dbReference type="SUPFAM" id="SSF53613">
    <property type="entry name" value="Ribokinase-like"/>
    <property type="match status" value="1"/>
</dbReference>
<keyword evidence="12" id="KW-1185">Reference proteome</keyword>
<keyword evidence="2 9" id="KW-0479">Metal-binding</keyword>
<evidence type="ECO:0000259" key="10">
    <source>
        <dbReference type="Pfam" id="PF00294"/>
    </source>
</evidence>
<feature type="binding site" evidence="9">
    <location>
        <begin position="9"/>
        <end position="11"/>
    </location>
    <ligand>
        <name>substrate</name>
    </ligand>
</feature>
<keyword evidence="1 9" id="KW-0808">Transferase</keyword>
<dbReference type="GO" id="GO:0004747">
    <property type="term" value="F:ribokinase activity"/>
    <property type="evidence" value="ECO:0007669"/>
    <property type="project" value="UniProtKB-UniRule"/>
</dbReference>
<keyword evidence="4 9" id="KW-0418">Kinase</keyword>